<name>A0ABN9SP31_9DINO</name>
<feature type="region of interest" description="Disordered" evidence="1">
    <location>
        <begin position="207"/>
        <end position="228"/>
    </location>
</feature>
<keyword evidence="3" id="KW-1185">Reference proteome</keyword>
<evidence type="ECO:0000313" key="3">
    <source>
        <dbReference type="Proteomes" id="UP001189429"/>
    </source>
</evidence>
<evidence type="ECO:0000256" key="1">
    <source>
        <dbReference type="SAM" id="MobiDB-lite"/>
    </source>
</evidence>
<accession>A0ABN9SP31</accession>
<sequence>MLGGPLAAAADRVRSTAFRWFQQRCPALYGVSASRVATFCHRSSPHYSAVDKFLAILGVLECSLISGSPGELQSERAPGFSGAEAPGMDRLCASTPGRSALRRDPFPPQTPPPPPAPPRCPPGGAVACRARGRAVGAAGLLRRGRARAGGVPRRAARGGATAGGAAAELPQPAKATLGMHPCKIGYSFGFFADARCAAGCSLLRQKGAREWSSGSTQRRKCGRCFSPE</sequence>
<organism evidence="2 3">
    <name type="scientific">Prorocentrum cordatum</name>
    <dbReference type="NCBI Taxonomy" id="2364126"/>
    <lineage>
        <taxon>Eukaryota</taxon>
        <taxon>Sar</taxon>
        <taxon>Alveolata</taxon>
        <taxon>Dinophyceae</taxon>
        <taxon>Prorocentrales</taxon>
        <taxon>Prorocentraceae</taxon>
        <taxon>Prorocentrum</taxon>
    </lineage>
</organism>
<protein>
    <submittedName>
        <fullName evidence="2">Uncharacterized protein</fullName>
    </submittedName>
</protein>
<dbReference type="Proteomes" id="UP001189429">
    <property type="component" value="Unassembled WGS sequence"/>
</dbReference>
<dbReference type="EMBL" id="CAUYUJ010012259">
    <property type="protein sequence ID" value="CAK0833623.1"/>
    <property type="molecule type" value="Genomic_DNA"/>
</dbReference>
<evidence type="ECO:0000313" key="2">
    <source>
        <dbReference type="EMBL" id="CAK0833623.1"/>
    </source>
</evidence>
<proteinExistence type="predicted"/>
<comment type="caution">
    <text evidence="2">The sequence shown here is derived from an EMBL/GenBank/DDBJ whole genome shotgun (WGS) entry which is preliminary data.</text>
</comment>
<gene>
    <name evidence="2" type="ORF">PCOR1329_LOCUS31261</name>
</gene>
<feature type="compositionally biased region" description="Pro residues" evidence="1">
    <location>
        <begin position="106"/>
        <end position="121"/>
    </location>
</feature>
<reference evidence="2" key="1">
    <citation type="submission" date="2023-10" db="EMBL/GenBank/DDBJ databases">
        <authorList>
            <person name="Chen Y."/>
            <person name="Shah S."/>
            <person name="Dougan E. K."/>
            <person name="Thang M."/>
            <person name="Chan C."/>
        </authorList>
    </citation>
    <scope>NUCLEOTIDE SEQUENCE [LARGE SCALE GENOMIC DNA]</scope>
</reference>
<feature type="region of interest" description="Disordered" evidence="1">
    <location>
        <begin position="70"/>
        <end position="123"/>
    </location>
</feature>